<dbReference type="Gene3D" id="1.10.10.10">
    <property type="entry name" value="Winged helix-like DNA-binding domain superfamily/Winged helix DNA-binding domain"/>
    <property type="match status" value="1"/>
</dbReference>
<dbReference type="InterPro" id="IPR000792">
    <property type="entry name" value="Tscrpt_reg_LuxR_C"/>
</dbReference>
<dbReference type="Proteomes" id="UP001501196">
    <property type="component" value="Unassembled WGS sequence"/>
</dbReference>
<dbReference type="SMART" id="SM00421">
    <property type="entry name" value="HTH_LUXR"/>
    <property type="match status" value="1"/>
</dbReference>
<organism evidence="7 8">
    <name type="scientific">Agromyces tropicus</name>
    <dbReference type="NCBI Taxonomy" id="555371"/>
    <lineage>
        <taxon>Bacteria</taxon>
        <taxon>Bacillati</taxon>
        <taxon>Actinomycetota</taxon>
        <taxon>Actinomycetes</taxon>
        <taxon>Micrococcales</taxon>
        <taxon>Microbacteriaceae</taxon>
        <taxon>Agromyces</taxon>
    </lineage>
</organism>
<dbReference type="RefSeq" id="WP_425546235.1">
    <property type="nucleotide sequence ID" value="NZ_BAAAPW010000004.1"/>
</dbReference>
<sequence length="424" mass="43032">MVRMSPALRAVVLGAAAAVGLAVVLVAAPVPPDESGPALVVPVMFVLAGLLGPVRRGSAFTCTAVALVGTLHLVALGASALALAAVEPPVAWHVASQVLFVAGFGMLVPLAAGYPGGPAPRWTYVVLAAGAVVPALAAFSGPTPGVLGGAAPLRPIAHVLPGWVAEASAVVFLLPAAAVAVGVVRMVRGDRALRRRLAWPLAALGGFAVVIAIGAAVASEAGALATALFLVASPLVPVGLIAGSRAPEDAGADVRILRRELRAIAARLDAASLALPGDADGIGPGRVGDLDPRLSRLTARETAVLALLARGRSNPAIARELHVSLSAVEKHVTSIFQKLELPTGPDTHRRVAASAAYLSTEPRDADPRRTGRRTASDIDPLGTDSERIAGRASLGSWDGERSAISPDEGGDPTPPTGDTERWRE</sequence>
<dbReference type="SUPFAM" id="SSF46894">
    <property type="entry name" value="C-terminal effector domain of the bipartite response regulators"/>
    <property type="match status" value="1"/>
</dbReference>
<reference evidence="8" key="1">
    <citation type="journal article" date="2019" name="Int. J. Syst. Evol. Microbiol.">
        <title>The Global Catalogue of Microorganisms (GCM) 10K type strain sequencing project: providing services to taxonomists for standard genome sequencing and annotation.</title>
        <authorList>
            <consortium name="The Broad Institute Genomics Platform"/>
            <consortium name="The Broad Institute Genome Sequencing Center for Infectious Disease"/>
            <person name="Wu L."/>
            <person name="Ma J."/>
        </authorList>
    </citation>
    <scope>NUCLEOTIDE SEQUENCE [LARGE SCALE GENOMIC DNA]</scope>
    <source>
        <strain evidence="8">JCM 15672</strain>
    </source>
</reference>
<dbReference type="EMBL" id="BAAAPW010000004">
    <property type="protein sequence ID" value="GAA2039842.1"/>
    <property type="molecule type" value="Genomic_DNA"/>
</dbReference>
<dbReference type="PANTHER" id="PTHR44688">
    <property type="entry name" value="DNA-BINDING TRANSCRIPTIONAL ACTIVATOR DEVR_DOSR"/>
    <property type="match status" value="1"/>
</dbReference>
<gene>
    <name evidence="7" type="ORF">GCM10009819_26290</name>
</gene>
<protein>
    <recommendedName>
        <fullName evidence="6">HTH luxR-type domain-containing protein</fullName>
    </recommendedName>
</protein>
<evidence type="ECO:0000313" key="7">
    <source>
        <dbReference type="EMBL" id="GAA2039842.1"/>
    </source>
</evidence>
<name>A0ABP5G405_9MICO</name>
<keyword evidence="3" id="KW-0804">Transcription</keyword>
<feature type="transmembrane region" description="Helical" evidence="5">
    <location>
        <begin position="90"/>
        <end position="110"/>
    </location>
</feature>
<comment type="caution">
    <text evidence="7">The sequence shown here is derived from an EMBL/GenBank/DDBJ whole genome shotgun (WGS) entry which is preliminary data.</text>
</comment>
<feature type="transmembrane region" description="Helical" evidence="5">
    <location>
        <begin position="37"/>
        <end position="54"/>
    </location>
</feature>
<keyword evidence="5" id="KW-1133">Transmembrane helix</keyword>
<dbReference type="PRINTS" id="PR00038">
    <property type="entry name" value="HTHLUXR"/>
</dbReference>
<feature type="region of interest" description="Disordered" evidence="4">
    <location>
        <begin position="356"/>
        <end position="424"/>
    </location>
</feature>
<feature type="domain" description="HTH luxR-type" evidence="6">
    <location>
        <begin position="290"/>
        <end position="355"/>
    </location>
</feature>
<keyword evidence="5" id="KW-0472">Membrane</keyword>
<keyword evidence="1" id="KW-0805">Transcription regulation</keyword>
<accession>A0ABP5G405</accession>
<evidence type="ECO:0000259" key="6">
    <source>
        <dbReference type="PROSITE" id="PS50043"/>
    </source>
</evidence>
<evidence type="ECO:0000256" key="4">
    <source>
        <dbReference type="SAM" id="MobiDB-lite"/>
    </source>
</evidence>
<dbReference type="InterPro" id="IPR036388">
    <property type="entry name" value="WH-like_DNA-bd_sf"/>
</dbReference>
<keyword evidence="8" id="KW-1185">Reference proteome</keyword>
<feature type="transmembrane region" description="Helical" evidence="5">
    <location>
        <begin position="61"/>
        <end position="84"/>
    </location>
</feature>
<evidence type="ECO:0000256" key="3">
    <source>
        <dbReference type="ARBA" id="ARBA00023163"/>
    </source>
</evidence>
<dbReference type="PANTHER" id="PTHR44688:SF16">
    <property type="entry name" value="DNA-BINDING TRANSCRIPTIONAL ACTIVATOR DEVR_DOSR"/>
    <property type="match status" value="1"/>
</dbReference>
<dbReference type="InterPro" id="IPR016032">
    <property type="entry name" value="Sig_transdc_resp-reg_C-effctor"/>
</dbReference>
<dbReference type="Pfam" id="PF00196">
    <property type="entry name" value="GerE"/>
    <property type="match status" value="1"/>
</dbReference>
<feature type="transmembrane region" description="Helical" evidence="5">
    <location>
        <begin position="122"/>
        <end position="140"/>
    </location>
</feature>
<evidence type="ECO:0000256" key="5">
    <source>
        <dbReference type="SAM" id="Phobius"/>
    </source>
</evidence>
<keyword evidence="2" id="KW-0238">DNA-binding</keyword>
<evidence type="ECO:0000256" key="1">
    <source>
        <dbReference type="ARBA" id="ARBA00023015"/>
    </source>
</evidence>
<evidence type="ECO:0000313" key="8">
    <source>
        <dbReference type="Proteomes" id="UP001501196"/>
    </source>
</evidence>
<keyword evidence="5" id="KW-0812">Transmembrane</keyword>
<evidence type="ECO:0000256" key="2">
    <source>
        <dbReference type="ARBA" id="ARBA00023125"/>
    </source>
</evidence>
<dbReference type="CDD" id="cd06170">
    <property type="entry name" value="LuxR_C_like"/>
    <property type="match status" value="1"/>
</dbReference>
<feature type="transmembrane region" description="Helical" evidence="5">
    <location>
        <begin position="160"/>
        <end position="185"/>
    </location>
</feature>
<feature type="transmembrane region" description="Helical" evidence="5">
    <location>
        <begin position="197"/>
        <end position="217"/>
    </location>
</feature>
<proteinExistence type="predicted"/>
<dbReference type="PROSITE" id="PS50043">
    <property type="entry name" value="HTH_LUXR_2"/>
    <property type="match status" value="1"/>
</dbReference>